<reference evidence="4 5" key="1">
    <citation type="submission" date="2017-11" db="EMBL/GenBank/DDBJ databases">
        <title>De-novo sequencing of pomegranate (Punica granatum L.) genome.</title>
        <authorList>
            <person name="Akparov Z."/>
            <person name="Amiraslanov A."/>
            <person name="Hajiyeva S."/>
            <person name="Abbasov M."/>
            <person name="Kaur K."/>
            <person name="Hamwieh A."/>
            <person name="Solovyev V."/>
            <person name="Salamov A."/>
            <person name="Braich B."/>
            <person name="Kosarev P."/>
            <person name="Mahmoud A."/>
            <person name="Hajiyev E."/>
            <person name="Babayeva S."/>
            <person name="Izzatullayeva V."/>
            <person name="Mammadov A."/>
            <person name="Mammadov A."/>
            <person name="Sharifova S."/>
            <person name="Ojaghi J."/>
            <person name="Eynullazada K."/>
            <person name="Bayramov B."/>
            <person name="Abdulazimova A."/>
            <person name="Shahmuradov I."/>
        </authorList>
    </citation>
    <scope>NUCLEOTIDE SEQUENCE [LARGE SCALE GENOMIC DNA]</scope>
    <source>
        <strain evidence="5">cv. AG2017</strain>
        <tissue evidence="4">Leaf</tissue>
    </source>
</reference>
<dbReference type="EMBL" id="PGOL01005218">
    <property type="protein sequence ID" value="PKI35798.1"/>
    <property type="molecule type" value="Genomic_DNA"/>
</dbReference>
<organism evidence="4 5">
    <name type="scientific">Punica granatum</name>
    <name type="common">Pomegranate</name>
    <dbReference type="NCBI Taxonomy" id="22663"/>
    <lineage>
        <taxon>Eukaryota</taxon>
        <taxon>Viridiplantae</taxon>
        <taxon>Streptophyta</taxon>
        <taxon>Embryophyta</taxon>
        <taxon>Tracheophyta</taxon>
        <taxon>Spermatophyta</taxon>
        <taxon>Magnoliopsida</taxon>
        <taxon>eudicotyledons</taxon>
        <taxon>Gunneridae</taxon>
        <taxon>Pentapetalae</taxon>
        <taxon>rosids</taxon>
        <taxon>malvids</taxon>
        <taxon>Myrtales</taxon>
        <taxon>Lythraceae</taxon>
        <taxon>Punica</taxon>
    </lineage>
</organism>
<proteinExistence type="inferred from homology"/>
<name>A0A2I0HVT7_PUNGR</name>
<accession>A0A2I0HVT7</accession>
<evidence type="ECO:0000256" key="3">
    <source>
        <dbReference type="SAM" id="Phobius"/>
    </source>
</evidence>
<keyword evidence="3" id="KW-0472">Membrane</keyword>
<keyword evidence="3" id="KW-1133">Transmembrane helix</keyword>
<evidence type="ECO:0000313" key="4">
    <source>
        <dbReference type="EMBL" id="PKI35798.1"/>
    </source>
</evidence>
<dbReference type="PANTHER" id="PTHR22936:SF86">
    <property type="entry name" value="RHOMBOID-LIKE PROTEIN 3"/>
    <property type="match status" value="1"/>
</dbReference>
<dbReference type="AlphaFoldDB" id="A0A2I0HVT7"/>
<dbReference type="STRING" id="22663.A0A2I0HVT7"/>
<feature type="region of interest" description="Disordered" evidence="2">
    <location>
        <begin position="1"/>
        <end position="32"/>
    </location>
</feature>
<dbReference type="Proteomes" id="UP000233551">
    <property type="component" value="Unassembled WGS sequence"/>
</dbReference>
<dbReference type="PANTHER" id="PTHR22936">
    <property type="entry name" value="RHOMBOID-RELATED"/>
    <property type="match status" value="1"/>
</dbReference>
<feature type="compositionally biased region" description="Low complexity" evidence="2">
    <location>
        <begin position="16"/>
        <end position="32"/>
    </location>
</feature>
<evidence type="ECO:0000313" key="5">
    <source>
        <dbReference type="Proteomes" id="UP000233551"/>
    </source>
</evidence>
<dbReference type="InterPro" id="IPR002610">
    <property type="entry name" value="Peptidase_S54_rhomboid-like"/>
</dbReference>
<comment type="similarity">
    <text evidence="1">Belongs to the peptidase S54 family.</text>
</comment>
<feature type="transmembrane region" description="Helical" evidence="3">
    <location>
        <begin position="45"/>
        <end position="64"/>
    </location>
</feature>
<protein>
    <submittedName>
        <fullName evidence="4">Uncharacterized protein</fullName>
    </submittedName>
</protein>
<evidence type="ECO:0000256" key="2">
    <source>
        <dbReference type="SAM" id="MobiDB-lite"/>
    </source>
</evidence>
<keyword evidence="3" id="KW-0812">Transmembrane</keyword>
<evidence type="ECO:0000256" key="1">
    <source>
        <dbReference type="ARBA" id="ARBA00009045"/>
    </source>
</evidence>
<dbReference type="GO" id="GO:0006508">
    <property type="term" value="P:proteolysis"/>
    <property type="evidence" value="ECO:0007669"/>
    <property type="project" value="InterPro"/>
</dbReference>
<dbReference type="GO" id="GO:0016020">
    <property type="term" value="C:membrane"/>
    <property type="evidence" value="ECO:0007669"/>
    <property type="project" value="InterPro"/>
</dbReference>
<gene>
    <name evidence="4" type="ORF">CRG98_043833</name>
</gene>
<keyword evidence="5" id="KW-1185">Reference proteome</keyword>
<sequence>MRAAGDLERGGGGGAAAKSSRSSNNNYSSSSSFGIDDGEDQWTSWLVPMVVVANIAVFVVAMYINDCPKHHPGCVARFLGRFSFEPLRENPLFGPSSRT</sequence>
<comment type="caution">
    <text evidence="4">The sequence shown here is derived from an EMBL/GenBank/DDBJ whole genome shotgun (WGS) entry which is preliminary data.</text>
</comment>